<dbReference type="RefSeq" id="WP_209978797.1">
    <property type="nucleotide sequence ID" value="NZ_JAGGLB010000049.1"/>
</dbReference>
<sequence>MIRKWHSLIPLVLMTLLVTSCGSGSSSGSQGPGYKETKTMVMDILKSEDGKKAIKTAQESGGGSGAGGSSQIKLLSAEDSSHLQMAVKDVLVAQENNKFLQDLMKDPKFAGDFAKAIQKETKQMQKDLLKDPEYQKQLLDTMKNPEYEKLLMDTMKQAQYRQQMMTVIQESMQSPLFRADLVELLKTALKQQTESGGKSGGSGQGSGSGQEKSSNSEGQNM</sequence>
<gene>
    <name evidence="4" type="ORF">J2Z66_008037</name>
</gene>
<feature type="chain" id="PRO_5045443362" evidence="2">
    <location>
        <begin position="26"/>
        <end position="221"/>
    </location>
</feature>
<dbReference type="Pfam" id="PF17898">
    <property type="entry name" value="GerD"/>
    <property type="match status" value="1"/>
</dbReference>
<dbReference type="PROSITE" id="PS51257">
    <property type="entry name" value="PROKAR_LIPOPROTEIN"/>
    <property type="match status" value="1"/>
</dbReference>
<dbReference type="InterPro" id="IPR041262">
    <property type="entry name" value="GerD_central"/>
</dbReference>
<dbReference type="Proteomes" id="UP001519287">
    <property type="component" value="Unassembled WGS sequence"/>
</dbReference>
<keyword evidence="2" id="KW-0732">Signal</keyword>
<reference evidence="4 5" key="1">
    <citation type="submission" date="2021-03" db="EMBL/GenBank/DDBJ databases">
        <title>Genomic Encyclopedia of Type Strains, Phase IV (KMG-IV): sequencing the most valuable type-strain genomes for metagenomic binning, comparative biology and taxonomic classification.</title>
        <authorList>
            <person name="Goeker M."/>
        </authorList>
    </citation>
    <scope>NUCLEOTIDE SEQUENCE [LARGE SCALE GENOMIC DNA]</scope>
    <source>
        <strain evidence="4 5">DSM 26048</strain>
    </source>
</reference>
<keyword evidence="5" id="KW-1185">Reference proteome</keyword>
<evidence type="ECO:0000256" key="2">
    <source>
        <dbReference type="SAM" id="SignalP"/>
    </source>
</evidence>
<feature type="region of interest" description="Disordered" evidence="1">
    <location>
        <begin position="191"/>
        <end position="221"/>
    </location>
</feature>
<organism evidence="4 5">
    <name type="scientific">Paenibacillus eucommiae</name>
    <dbReference type="NCBI Taxonomy" id="1355755"/>
    <lineage>
        <taxon>Bacteria</taxon>
        <taxon>Bacillati</taxon>
        <taxon>Bacillota</taxon>
        <taxon>Bacilli</taxon>
        <taxon>Bacillales</taxon>
        <taxon>Paenibacillaceae</taxon>
        <taxon>Paenibacillus</taxon>
    </lineage>
</organism>
<accession>A0ABS4JAX2</accession>
<feature type="compositionally biased region" description="Low complexity" evidence="1">
    <location>
        <begin position="209"/>
        <end position="221"/>
    </location>
</feature>
<evidence type="ECO:0000256" key="1">
    <source>
        <dbReference type="SAM" id="MobiDB-lite"/>
    </source>
</evidence>
<proteinExistence type="predicted"/>
<evidence type="ECO:0000259" key="3">
    <source>
        <dbReference type="Pfam" id="PF17898"/>
    </source>
</evidence>
<comment type="caution">
    <text evidence="4">The sequence shown here is derived from an EMBL/GenBank/DDBJ whole genome shotgun (WGS) entry which is preliminary data.</text>
</comment>
<dbReference type="EMBL" id="JAGGLB010000049">
    <property type="protein sequence ID" value="MBP1996391.1"/>
    <property type="molecule type" value="Genomic_DNA"/>
</dbReference>
<protein>
    <submittedName>
        <fullName evidence="4">Spore germination protein D</fullName>
    </submittedName>
</protein>
<name>A0ABS4JAX2_9BACL</name>
<evidence type="ECO:0000313" key="5">
    <source>
        <dbReference type="Proteomes" id="UP001519287"/>
    </source>
</evidence>
<feature type="compositionally biased region" description="Gly residues" evidence="1">
    <location>
        <begin position="197"/>
        <end position="208"/>
    </location>
</feature>
<evidence type="ECO:0000313" key="4">
    <source>
        <dbReference type="EMBL" id="MBP1996391.1"/>
    </source>
</evidence>
<feature type="signal peptide" evidence="2">
    <location>
        <begin position="1"/>
        <end position="25"/>
    </location>
</feature>
<feature type="domain" description="Spore germination GerD central core" evidence="3">
    <location>
        <begin position="79"/>
        <end position="188"/>
    </location>
</feature>
<dbReference type="NCBIfam" id="NF040801">
    <property type="entry name" value="spore_GerD"/>
    <property type="match status" value="1"/>
</dbReference>